<dbReference type="Gene3D" id="3.30.70.330">
    <property type="match status" value="2"/>
</dbReference>
<feature type="compositionally biased region" description="Basic and acidic residues" evidence="3">
    <location>
        <begin position="320"/>
        <end position="338"/>
    </location>
</feature>
<comment type="caution">
    <text evidence="5">The sequence shown here is derived from an EMBL/GenBank/DDBJ whole genome shotgun (WGS) entry which is preliminary data.</text>
</comment>
<feature type="compositionally biased region" description="Basic residues" evidence="3">
    <location>
        <begin position="146"/>
        <end position="166"/>
    </location>
</feature>
<dbReference type="Pfam" id="PF00076">
    <property type="entry name" value="RRM_1"/>
    <property type="match status" value="3"/>
</dbReference>
<dbReference type="EMBL" id="MDYL01000011">
    <property type="protein sequence ID" value="OQD74299.1"/>
    <property type="molecule type" value="Genomic_DNA"/>
</dbReference>
<name>A0A1V6PB82_PENDC</name>
<organism evidence="5 6">
    <name type="scientific">Penicillium decumbens</name>
    <dbReference type="NCBI Taxonomy" id="69771"/>
    <lineage>
        <taxon>Eukaryota</taxon>
        <taxon>Fungi</taxon>
        <taxon>Dikarya</taxon>
        <taxon>Ascomycota</taxon>
        <taxon>Pezizomycotina</taxon>
        <taxon>Eurotiomycetes</taxon>
        <taxon>Eurotiomycetidae</taxon>
        <taxon>Eurotiales</taxon>
        <taxon>Aspergillaceae</taxon>
        <taxon>Penicillium</taxon>
    </lineage>
</organism>
<dbReference type="GO" id="GO:0003723">
    <property type="term" value="F:RNA binding"/>
    <property type="evidence" value="ECO:0007669"/>
    <property type="project" value="UniProtKB-UniRule"/>
</dbReference>
<proteinExistence type="predicted"/>
<dbReference type="OrthoDB" id="439808at2759"/>
<feature type="domain" description="RRM" evidence="4">
    <location>
        <begin position="228"/>
        <end position="318"/>
    </location>
</feature>
<evidence type="ECO:0000313" key="5">
    <source>
        <dbReference type="EMBL" id="OQD74299.1"/>
    </source>
</evidence>
<dbReference type="InterPro" id="IPR035979">
    <property type="entry name" value="RBD_domain_sf"/>
</dbReference>
<dbReference type="Proteomes" id="UP000191522">
    <property type="component" value="Unassembled WGS sequence"/>
</dbReference>
<dbReference type="FunFam" id="3.30.70.330:FF:001113">
    <property type="entry name" value="RNP domain protein"/>
    <property type="match status" value="1"/>
</dbReference>
<evidence type="ECO:0000259" key="4">
    <source>
        <dbReference type="PROSITE" id="PS50102"/>
    </source>
</evidence>
<sequence>MSAVDALSTDLAATTLHETANTNGTTPAATQPADAAAVSADEGRRLYIGNLAYATTEEELKEFFKSYTIESTSIPVNPRTNRPVGYAFVDLATAHEASAAIEELSGKEILSRKVSVQLARKPEPAEAKEGAASGGEGASGNEGRKRTGGRGRGRGRARGRGGRVGRPRGGLDGQESPDAGAAEKGPLTETTSEDAAAGTEGAKQQGKARTARPQKQRGPPEDGIPSKTKVMVANLPYDLTEDKLKEIFVEYSPVSAKVALRPIPRFMIKKLQARNERRKTRGFGFVNLATEELQTKAVNEMNGKEIDGRTIAVKVAIDSPGKEDDVNAAADQHEEKEASASADENTVPAAPAEA</sequence>
<evidence type="ECO:0000256" key="2">
    <source>
        <dbReference type="PROSITE-ProRule" id="PRU00176"/>
    </source>
</evidence>
<keyword evidence="1 2" id="KW-0694">RNA-binding</keyword>
<dbReference type="InterPro" id="IPR012677">
    <property type="entry name" value="Nucleotide-bd_a/b_plait_sf"/>
</dbReference>
<feature type="compositionally biased region" description="Basic and acidic residues" evidence="3">
    <location>
        <begin position="120"/>
        <end position="129"/>
    </location>
</feature>
<feature type="domain" description="RRM" evidence="4">
    <location>
        <begin position="44"/>
        <end position="121"/>
    </location>
</feature>
<feature type="region of interest" description="Disordered" evidence="3">
    <location>
        <begin position="120"/>
        <end position="229"/>
    </location>
</feature>
<protein>
    <recommendedName>
        <fullName evidence="4">RRM domain-containing protein</fullName>
    </recommendedName>
</protein>
<keyword evidence="6" id="KW-1185">Reference proteome</keyword>
<dbReference type="InterPro" id="IPR000504">
    <property type="entry name" value="RRM_dom"/>
</dbReference>
<accession>A0A1V6PB82</accession>
<dbReference type="PANTHER" id="PTHR48027">
    <property type="entry name" value="HETEROGENEOUS NUCLEAR RIBONUCLEOPROTEIN 87F-RELATED"/>
    <property type="match status" value="1"/>
</dbReference>
<gene>
    <name evidence="5" type="ORF">PENDEC_c011G02657</name>
</gene>
<dbReference type="InterPro" id="IPR052462">
    <property type="entry name" value="SLIRP/GR-RBP-like"/>
</dbReference>
<evidence type="ECO:0000256" key="3">
    <source>
        <dbReference type="SAM" id="MobiDB-lite"/>
    </source>
</evidence>
<evidence type="ECO:0000313" key="6">
    <source>
        <dbReference type="Proteomes" id="UP000191522"/>
    </source>
</evidence>
<dbReference type="PROSITE" id="PS50102">
    <property type="entry name" value="RRM"/>
    <property type="match status" value="2"/>
</dbReference>
<dbReference type="OMA" id="MHGKDVN"/>
<dbReference type="STRING" id="69771.A0A1V6PB82"/>
<dbReference type="SUPFAM" id="SSF54928">
    <property type="entry name" value="RNA-binding domain, RBD"/>
    <property type="match status" value="2"/>
</dbReference>
<evidence type="ECO:0000256" key="1">
    <source>
        <dbReference type="ARBA" id="ARBA00022884"/>
    </source>
</evidence>
<feature type="region of interest" description="Disordered" evidence="3">
    <location>
        <begin position="318"/>
        <end position="354"/>
    </location>
</feature>
<dbReference type="SMART" id="SM00360">
    <property type="entry name" value="RRM"/>
    <property type="match status" value="2"/>
</dbReference>
<dbReference type="AlphaFoldDB" id="A0A1V6PB82"/>
<reference evidence="6" key="1">
    <citation type="journal article" date="2017" name="Nat. Microbiol.">
        <title>Global analysis of biosynthetic gene clusters reveals vast potential of secondary metabolite production in Penicillium species.</title>
        <authorList>
            <person name="Nielsen J.C."/>
            <person name="Grijseels S."/>
            <person name="Prigent S."/>
            <person name="Ji B."/>
            <person name="Dainat J."/>
            <person name="Nielsen K.F."/>
            <person name="Frisvad J.C."/>
            <person name="Workman M."/>
            <person name="Nielsen J."/>
        </authorList>
    </citation>
    <scope>NUCLEOTIDE SEQUENCE [LARGE SCALE GENOMIC DNA]</scope>
    <source>
        <strain evidence="6">IBT 11843</strain>
    </source>
</reference>